<evidence type="ECO:0000256" key="2">
    <source>
        <dbReference type="ARBA" id="ARBA00001974"/>
    </source>
</evidence>
<keyword evidence="8" id="KW-0521">NADP</keyword>
<dbReference type="AlphaFoldDB" id="A0AAX4NYU5"/>
<dbReference type="EC" id="1.16.1.8" evidence="11"/>
<evidence type="ECO:0000256" key="11">
    <source>
        <dbReference type="ARBA" id="ARBA00039088"/>
    </source>
</evidence>
<dbReference type="Gene3D" id="1.20.990.10">
    <property type="entry name" value="NADPH-cytochrome p450 Reductase, Chain A, domain 3"/>
    <property type="match status" value="1"/>
</dbReference>
<dbReference type="PROSITE" id="PS50902">
    <property type="entry name" value="FLAVODOXIN_LIKE"/>
    <property type="match status" value="1"/>
</dbReference>
<gene>
    <name evidence="16" type="ORF">HKI87_01g01450</name>
</gene>
<evidence type="ECO:0000256" key="1">
    <source>
        <dbReference type="ARBA" id="ARBA00001917"/>
    </source>
</evidence>
<dbReference type="GO" id="GO:0050667">
    <property type="term" value="P:homocysteine metabolic process"/>
    <property type="evidence" value="ECO:0007669"/>
    <property type="project" value="TreeGrafter"/>
</dbReference>
<evidence type="ECO:0000256" key="10">
    <source>
        <dbReference type="ARBA" id="ARBA00023167"/>
    </source>
</evidence>
<dbReference type="InterPro" id="IPR001433">
    <property type="entry name" value="OxRdtase_FAD/NAD-bd"/>
</dbReference>
<dbReference type="InterPro" id="IPR001709">
    <property type="entry name" value="Flavoprot_Pyr_Nucl_cyt_Rdtase"/>
</dbReference>
<comment type="cofactor">
    <cofactor evidence="1">
        <name>FMN</name>
        <dbReference type="ChEBI" id="CHEBI:58210"/>
    </cofactor>
</comment>
<dbReference type="PRINTS" id="PR00371">
    <property type="entry name" value="FPNCR"/>
</dbReference>
<proteinExistence type="predicted"/>
<evidence type="ECO:0000259" key="15">
    <source>
        <dbReference type="PROSITE" id="PS51384"/>
    </source>
</evidence>
<keyword evidence="6" id="KW-0949">S-adenosyl-L-methionine</keyword>
<dbReference type="Pfam" id="PF00667">
    <property type="entry name" value="FAD_binding_1"/>
    <property type="match status" value="1"/>
</dbReference>
<dbReference type="EMBL" id="CP151501">
    <property type="protein sequence ID" value="WZN58621.1"/>
    <property type="molecule type" value="Genomic_DNA"/>
</dbReference>
<dbReference type="GO" id="GO:0030586">
    <property type="term" value="F:[methionine synthase] reductase (NADPH) activity"/>
    <property type="evidence" value="ECO:0007669"/>
    <property type="project" value="UniProtKB-EC"/>
</dbReference>
<dbReference type="GO" id="GO:0005829">
    <property type="term" value="C:cytosol"/>
    <property type="evidence" value="ECO:0007669"/>
    <property type="project" value="TreeGrafter"/>
</dbReference>
<sequence length="749" mass="81238">MVWSTDEVLEFLRRNTAASVAVALLGFPLACFALPVLAPLALAYYFLSQPQKPLAVPQEKAKGLVVDTDKSEEKNDLAAVKPVAEKKPSPSVAASAVVEGGSAPPLTGGVALLRKMREQKAARAKAENPDKKILVAFASQTGTAQEIAKALHAQIVEKTGTPKLAVLSAFNDVDVDSLKPDTFPVVAFVAASTGDGDPPDNTASFYAKMLRKKKEELKGVRYTCLGLGDSNYTRFMAVPRNMRKKFEGLGAECIYWNAEADEVDGLEETVEKWTEGALEAVLKEYRAATAGGSEAMASVEAAESKPPPKFKGLPALLPRRVTFSWQEGVDEGGQAIGVVLGGHHNAEGSYTQERPFLAKVKAARRVTPEGYGKQIVHMELSIDGSNIEYKPGDAFGVLPVNDPNLVDDLLQRLGADGSRVFEASEAVNSIRAPCSVRAALSRHCDLTTPAKKSLIRLLAESCDDVKEKDDLLLICSAEGKPRYKKEILEAQPNLLDLLRAYPSCRPKVEDLVEFLPALAPREYSVSSCPHAHGGSIHFAFSVVEFETGGGRTRRGVATNWLAGIADAVASGESCEVPIFPKPSKDFHHPEDAVRPVVMIGPGTGVSPFRGFVHHRKYLLSLQGGEGAVGESWLFFGCRERTKDAIYLDEFDAFVESGVLTTLDCAFSREQEEKVYVQDKMGESGTRLSNLILNEDAFIFVCGDGQHMAKDVHAKLEEILCEHGGLKRAAATAYLQIMQKQGRYVRDTWS</sequence>
<dbReference type="InterPro" id="IPR023173">
    <property type="entry name" value="NADPH_Cyt_P450_Rdtase_alpha"/>
</dbReference>
<dbReference type="FunFam" id="3.40.50.80:FF:000001">
    <property type="entry name" value="NADPH--cytochrome P450 reductase 1"/>
    <property type="match status" value="1"/>
</dbReference>
<keyword evidence="13" id="KW-0812">Transmembrane</keyword>
<feature type="domain" description="Flavodoxin-like" evidence="14">
    <location>
        <begin position="133"/>
        <end position="278"/>
    </location>
</feature>
<feature type="transmembrane region" description="Helical" evidence="13">
    <location>
        <begin position="20"/>
        <end position="47"/>
    </location>
</feature>
<evidence type="ECO:0000256" key="6">
    <source>
        <dbReference type="ARBA" id="ARBA00022691"/>
    </source>
</evidence>
<accession>A0AAX4NYU5</accession>
<dbReference type="InterPro" id="IPR017938">
    <property type="entry name" value="Riboflavin_synthase-like_b-brl"/>
</dbReference>
<evidence type="ECO:0000313" key="16">
    <source>
        <dbReference type="EMBL" id="WZN58621.1"/>
    </source>
</evidence>
<dbReference type="SUPFAM" id="SSF63380">
    <property type="entry name" value="Riboflavin synthase domain-like"/>
    <property type="match status" value="1"/>
</dbReference>
<feature type="domain" description="FAD-binding FR-type" evidence="15">
    <location>
        <begin position="353"/>
        <end position="589"/>
    </location>
</feature>
<dbReference type="SUPFAM" id="SSF52343">
    <property type="entry name" value="Ferredoxin reductase-like, C-terminal NADP-linked domain"/>
    <property type="match status" value="1"/>
</dbReference>
<dbReference type="GO" id="GO:0050660">
    <property type="term" value="F:flavin adenine dinucleotide binding"/>
    <property type="evidence" value="ECO:0007669"/>
    <property type="project" value="TreeGrafter"/>
</dbReference>
<organism evidence="16 17">
    <name type="scientific">Chloropicon roscoffensis</name>
    <dbReference type="NCBI Taxonomy" id="1461544"/>
    <lineage>
        <taxon>Eukaryota</taxon>
        <taxon>Viridiplantae</taxon>
        <taxon>Chlorophyta</taxon>
        <taxon>Chloropicophyceae</taxon>
        <taxon>Chloropicales</taxon>
        <taxon>Chloropicaceae</taxon>
        <taxon>Chloropicon</taxon>
    </lineage>
</organism>
<keyword evidence="13" id="KW-1133">Transmembrane helix</keyword>
<evidence type="ECO:0000256" key="3">
    <source>
        <dbReference type="ARBA" id="ARBA00022605"/>
    </source>
</evidence>
<dbReference type="InterPro" id="IPR008254">
    <property type="entry name" value="Flavodoxin/NO_synth"/>
</dbReference>
<evidence type="ECO:0000256" key="13">
    <source>
        <dbReference type="SAM" id="Phobius"/>
    </source>
</evidence>
<dbReference type="Gene3D" id="2.40.30.10">
    <property type="entry name" value="Translation factors"/>
    <property type="match status" value="1"/>
</dbReference>
<dbReference type="PANTHER" id="PTHR19384:SF84">
    <property type="entry name" value="METHIONINE SYNTHASE REDUCTASE"/>
    <property type="match status" value="1"/>
</dbReference>
<dbReference type="InterPro" id="IPR029039">
    <property type="entry name" value="Flavoprotein-like_sf"/>
</dbReference>
<dbReference type="Pfam" id="PF00258">
    <property type="entry name" value="Flavodoxin_1"/>
    <property type="match status" value="1"/>
</dbReference>
<evidence type="ECO:0000313" key="17">
    <source>
        <dbReference type="Proteomes" id="UP001472866"/>
    </source>
</evidence>
<dbReference type="Pfam" id="PF00175">
    <property type="entry name" value="NAD_binding_1"/>
    <property type="match status" value="1"/>
</dbReference>
<dbReference type="PROSITE" id="PS51384">
    <property type="entry name" value="FAD_FR"/>
    <property type="match status" value="1"/>
</dbReference>
<evidence type="ECO:0000256" key="12">
    <source>
        <dbReference type="ARBA" id="ARBA00040659"/>
    </source>
</evidence>
<reference evidence="16 17" key="1">
    <citation type="submission" date="2024-03" db="EMBL/GenBank/DDBJ databases">
        <title>Complete genome sequence of the green alga Chloropicon roscoffensis RCC1871.</title>
        <authorList>
            <person name="Lemieux C."/>
            <person name="Pombert J.-F."/>
            <person name="Otis C."/>
            <person name="Turmel M."/>
        </authorList>
    </citation>
    <scope>NUCLEOTIDE SEQUENCE [LARGE SCALE GENOMIC DNA]</scope>
    <source>
        <strain evidence="16 17">RCC1871</strain>
    </source>
</reference>
<evidence type="ECO:0000259" key="14">
    <source>
        <dbReference type="PROSITE" id="PS50902"/>
    </source>
</evidence>
<keyword evidence="17" id="KW-1185">Reference proteome</keyword>
<keyword evidence="7" id="KW-0274">FAD</keyword>
<name>A0AAX4NYU5_9CHLO</name>
<evidence type="ECO:0000256" key="8">
    <source>
        <dbReference type="ARBA" id="ARBA00022857"/>
    </source>
</evidence>
<dbReference type="Proteomes" id="UP001472866">
    <property type="component" value="Chromosome 01"/>
</dbReference>
<keyword evidence="5" id="KW-0288">FMN</keyword>
<comment type="cofactor">
    <cofactor evidence="2">
        <name>FAD</name>
        <dbReference type="ChEBI" id="CHEBI:57692"/>
    </cofactor>
</comment>
<evidence type="ECO:0000256" key="5">
    <source>
        <dbReference type="ARBA" id="ARBA00022643"/>
    </source>
</evidence>
<dbReference type="InterPro" id="IPR003097">
    <property type="entry name" value="CysJ-like_FAD-binding"/>
</dbReference>
<dbReference type="PANTHER" id="PTHR19384">
    <property type="entry name" value="NITRIC OXIDE SYNTHASE-RELATED"/>
    <property type="match status" value="1"/>
</dbReference>
<dbReference type="InterPro" id="IPR001094">
    <property type="entry name" value="Flavdoxin-like"/>
</dbReference>
<keyword evidence="4" id="KW-0285">Flavoprotein</keyword>
<dbReference type="PRINTS" id="PR00369">
    <property type="entry name" value="FLAVODOXIN"/>
</dbReference>
<dbReference type="GO" id="GO:0009086">
    <property type="term" value="P:methionine biosynthetic process"/>
    <property type="evidence" value="ECO:0007669"/>
    <property type="project" value="UniProtKB-KW"/>
</dbReference>
<dbReference type="InterPro" id="IPR017927">
    <property type="entry name" value="FAD-bd_FR_type"/>
</dbReference>
<dbReference type="SUPFAM" id="SSF52218">
    <property type="entry name" value="Flavoproteins"/>
    <property type="match status" value="1"/>
</dbReference>
<protein>
    <recommendedName>
        <fullName evidence="12">Methionine synthase reductase</fullName>
        <ecNumber evidence="11">1.16.1.8</ecNumber>
    </recommendedName>
</protein>
<keyword evidence="3" id="KW-0028">Amino-acid biosynthesis</keyword>
<evidence type="ECO:0000256" key="7">
    <source>
        <dbReference type="ARBA" id="ARBA00022827"/>
    </source>
</evidence>
<keyword evidence="10" id="KW-0486">Methionine biosynthesis</keyword>
<evidence type="ECO:0000256" key="9">
    <source>
        <dbReference type="ARBA" id="ARBA00023002"/>
    </source>
</evidence>
<dbReference type="Gene3D" id="3.40.50.80">
    <property type="entry name" value="Nucleotide-binding domain of ferredoxin-NADP reductase (FNR) module"/>
    <property type="match status" value="1"/>
</dbReference>
<dbReference type="Gene3D" id="3.40.50.360">
    <property type="match status" value="1"/>
</dbReference>
<dbReference type="InterPro" id="IPR039261">
    <property type="entry name" value="FNR_nucleotide-bd"/>
</dbReference>
<keyword evidence="9" id="KW-0560">Oxidoreductase</keyword>
<keyword evidence="13" id="KW-0472">Membrane</keyword>
<evidence type="ECO:0000256" key="4">
    <source>
        <dbReference type="ARBA" id="ARBA00022630"/>
    </source>
</evidence>
<dbReference type="GO" id="GO:0010181">
    <property type="term" value="F:FMN binding"/>
    <property type="evidence" value="ECO:0007669"/>
    <property type="project" value="InterPro"/>
</dbReference>